<evidence type="ECO:0000259" key="2">
    <source>
        <dbReference type="Pfam" id="PF12969"/>
    </source>
</evidence>
<name>A0AA41Y8G7_9BACT</name>
<dbReference type="Gene3D" id="2.60.40.3140">
    <property type="match status" value="1"/>
</dbReference>
<feature type="domain" description="DUF3857" evidence="2">
    <location>
        <begin position="75"/>
        <end position="227"/>
    </location>
</feature>
<proteinExistence type="predicted"/>
<dbReference type="Proteomes" id="UP001163821">
    <property type="component" value="Unassembled WGS sequence"/>
</dbReference>
<dbReference type="RefSeq" id="WP_282589725.1">
    <property type="nucleotide sequence ID" value="NZ_JAPAAF010000001.1"/>
</dbReference>
<dbReference type="AlphaFoldDB" id="A0AA41Y8G7"/>
<gene>
    <name evidence="3" type="ORF">N2K84_00155</name>
</gene>
<comment type="caution">
    <text evidence="3">The sequence shown here is derived from an EMBL/GenBank/DDBJ whole genome shotgun (WGS) entry which is preliminary data.</text>
</comment>
<dbReference type="InterPro" id="IPR024618">
    <property type="entry name" value="DUF3857"/>
</dbReference>
<accession>A0AA41Y8G7</accession>
<dbReference type="Pfam" id="PF12969">
    <property type="entry name" value="DUF3857"/>
    <property type="match status" value="1"/>
</dbReference>
<reference evidence="3" key="1">
    <citation type="submission" date="2022-10" db="EMBL/GenBank/DDBJ databases">
        <title>Gaoshiqiia sediminis gen. nov., sp. nov., isolated from coastal sediment.</title>
        <authorList>
            <person name="Yu W.X."/>
            <person name="Mu D.S."/>
            <person name="Du J.Z."/>
            <person name="Liang Y.Q."/>
        </authorList>
    </citation>
    <scope>NUCLEOTIDE SEQUENCE</scope>
    <source>
        <strain evidence="3">A06</strain>
    </source>
</reference>
<evidence type="ECO:0000313" key="4">
    <source>
        <dbReference type="Proteomes" id="UP001163821"/>
    </source>
</evidence>
<keyword evidence="4" id="KW-1185">Reference proteome</keyword>
<dbReference type="EMBL" id="JAPAAF010000001">
    <property type="protein sequence ID" value="MCW0481120.1"/>
    <property type="molecule type" value="Genomic_DNA"/>
</dbReference>
<dbReference type="Gene3D" id="2.60.120.1130">
    <property type="match status" value="1"/>
</dbReference>
<sequence length="679" mass="78549">MKTTLLPLIFAFLLLGLQFHSMSQNQPSKFGKIDLTELESKLCPIDSNAHAYYIFDVGNTSFEYDQTMDKGFQLVFNRHLRIKILDKQAFDWGNFSIPIYQSNFDKEEVTSLKAFTYNLEEGKITKIKLEKSDILTEETSDNWRTLKFAMPGLKEGSVLEIEYDIRSDYLFNLQEWYFQRKIPILYSDYTVKIPEYFNYNRSSTGYYPIQSETGCNFRKLTLTHRQQAEGLTVKEEKYTYDVDFTENIFHYSASNIPAFPEEKFMKTAENYLSKIEFELQSTQFPNQIQKYYTASWEEIDNKLNESANFGLELKRANHLDDDTKLLKDRNLGDEPLMNAALRLIHKKISWNGQYNKYTSATLGRAYKTGEGNSADVNLNLVMLLRSLGFTSHPLILSTQAHGIIHPAHPSITRFNYVIAMVAHNGKTYLLDATDPNSSANLVPIRCLNDKGRVIGDLPDKWINLMDYKSYVSKSQCMITLDSTLSVNGKIRKYLSDYSAYFYKSKLKESAEPEESIKELEEESTSYTINNLQISTSDSIVNQMELSYDISSIDGLNNAADMVYFSPALDPFFNENPFKLEKREFPVEFNYPYQVQRMYAFVLPENYEISELPQPLMIKLPEGAGSFRYDTKKIGNMISISSMIDINKSLFLPDEYELLKTFVQIIVDKEKEMIVLKSRN</sequence>
<evidence type="ECO:0000313" key="3">
    <source>
        <dbReference type="EMBL" id="MCW0481120.1"/>
    </source>
</evidence>
<evidence type="ECO:0000256" key="1">
    <source>
        <dbReference type="SAM" id="SignalP"/>
    </source>
</evidence>
<protein>
    <submittedName>
        <fullName evidence="3">DUF3857 domain-containing protein</fullName>
    </submittedName>
</protein>
<feature type="chain" id="PRO_5041330153" evidence="1">
    <location>
        <begin position="24"/>
        <end position="679"/>
    </location>
</feature>
<keyword evidence="1" id="KW-0732">Signal</keyword>
<organism evidence="3 4">
    <name type="scientific">Gaoshiqia sediminis</name>
    <dbReference type="NCBI Taxonomy" id="2986998"/>
    <lineage>
        <taxon>Bacteria</taxon>
        <taxon>Pseudomonadati</taxon>
        <taxon>Bacteroidota</taxon>
        <taxon>Bacteroidia</taxon>
        <taxon>Marinilabiliales</taxon>
        <taxon>Prolixibacteraceae</taxon>
        <taxon>Gaoshiqia</taxon>
    </lineage>
</organism>
<feature type="signal peptide" evidence="1">
    <location>
        <begin position="1"/>
        <end position="23"/>
    </location>
</feature>
<dbReference type="Gene3D" id="3.10.620.30">
    <property type="match status" value="1"/>
</dbReference>